<dbReference type="InterPro" id="IPR000266">
    <property type="entry name" value="Ribosomal_uS17"/>
</dbReference>
<gene>
    <name evidence="6" type="ORF">C4D60_Mb06t22620</name>
</gene>
<dbReference type="GO" id="GO:0006412">
    <property type="term" value="P:translation"/>
    <property type="evidence" value="ECO:0007669"/>
    <property type="project" value="InterPro"/>
</dbReference>
<dbReference type="Proteomes" id="UP000317650">
    <property type="component" value="Chromosome 6"/>
</dbReference>
<dbReference type="InterPro" id="IPR012340">
    <property type="entry name" value="NA-bd_OB-fold"/>
</dbReference>
<evidence type="ECO:0000259" key="5">
    <source>
        <dbReference type="Pfam" id="PF16205"/>
    </source>
</evidence>
<comment type="caution">
    <text evidence="6">The sequence shown here is derived from an EMBL/GenBank/DDBJ whole genome shotgun (WGS) entry which is preliminary data.</text>
</comment>
<evidence type="ECO:0000313" key="6">
    <source>
        <dbReference type="EMBL" id="THU50660.1"/>
    </source>
</evidence>
<keyword evidence="7" id="KW-1185">Reference proteome</keyword>
<sequence length="140" mass="15064">MAEQTEKAFLKQPKVSKKTGKGKRPGKGGNRFWKSIGLGFKTPKEAIEGTYIDKKCPFTGNVSIRGRILAGTCHSAKMNRTIIRHSNIAAHISPCFRVKEGDHVIIGQCRPLAKTVTFNVLKVIPAGSTSGGGKKAFAAV</sequence>
<dbReference type="EMBL" id="PYDT01000009">
    <property type="protein sequence ID" value="THU50660.1"/>
    <property type="molecule type" value="Genomic_DNA"/>
</dbReference>
<feature type="compositionally biased region" description="Basic residues" evidence="4">
    <location>
        <begin position="14"/>
        <end position="26"/>
    </location>
</feature>
<dbReference type="Pfam" id="PF16205">
    <property type="entry name" value="Ribosomal_S17_N"/>
    <property type="match status" value="1"/>
</dbReference>
<evidence type="ECO:0000256" key="1">
    <source>
        <dbReference type="ARBA" id="ARBA00010254"/>
    </source>
</evidence>
<protein>
    <recommendedName>
        <fullName evidence="5">Small ribosomal subunit protein uS17 N-terminal domain-containing protein</fullName>
    </recommendedName>
</protein>
<organism evidence="6 7">
    <name type="scientific">Musa balbisiana</name>
    <name type="common">Banana</name>
    <dbReference type="NCBI Taxonomy" id="52838"/>
    <lineage>
        <taxon>Eukaryota</taxon>
        <taxon>Viridiplantae</taxon>
        <taxon>Streptophyta</taxon>
        <taxon>Embryophyta</taxon>
        <taxon>Tracheophyta</taxon>
        <taxon>Spermatophyta</taxon>
        <taxon>Magnoliopsida</taxon>
        <taxon>Liliopsida</taxon>
        <taxon>Zingiberales</taxon>
        <taxon>Musaceae</taxon>
        <taxon>Musa</taxon>
    </lineage>
</organism>
<evidence type="ECO:0000256" key="3">
    <source>
        <dbReference type="ARBA" id="ARBA00023274"/>
    </source>
</evidence>
<dbReference type="AlphaFoldDB" id="A0A4S8IPZ3"/>
<keyword evidence="2" id="KW-0689">Ribosomal protein</keyword>
<keyword evidence="3" id="KW-0687">Ribonucleoprotein</keyword>
<accession>A0A4S8IPZ3</accession>
<dbReference type="GO" id="GO:0003735">
    <property type="term" value="F:structural constituent of ribosome"/>
    <property type="evidence" value="ECO:0007669"/>
    <property type="project" value="InterPro"/>
</dbReference>
<dbReference type="Gene3D" id="2.40.50.1000">
    <property type="match status" value="2"/>
</dbReference>
<name>A0A4S8IPZ3_MUSBA</name>
<dbReference type="InterPro" id="IPR032440">
    <property type="entry name" value="Ribosomal_uS17_N"/>
</dbReference>
<dbReference type="SUPFAM" id="SSF50249">
    <property type="entry name" value="Nucleic acid-binding proteins"/>
    <property type="match status" value="1"/>
</dbReference>
<dbReference type="PANTHER" id="PTHR10744">
    <property type="entry name" value="40S RIBOSOMAL PROTEIN S11 FAMILY MEMBER"/>
    <property type="match status" value="1"/>
</dbReference>
<proteinExistence type="inferred from homology"/>
<dbReference type="Pfam" id="PF00366">
    <property type="entry name" value="Ribosomal_S17"/>
    <property type="match status" value="1"/>
</dbReference>
<evidence type="ECO:0000313" key="7">
    <source>
        <dbReference type="Proteomes" id="UP000317650"/>
    </source>
</evidence>
<comment type="similarity">
    <text evidence="1">Belongs to the universal ribosomal protein uS17 family.</text>
</comment>
<feature type="region of interest" description="Disordered" evidence="4">
    <location>
        <begin position="1"/>
        <end position="30"/>
    </location>
</feature>
<dbReference type="GO" id="GO:0022627">
    <property type="term" value="C:cytosolic small ribosomal subunit"/>
    <property type="evidence" value="ECO:0007669"/>
    <property type="project" value="TreeGrafter"/>
</dbReference>
<dbReference type="CDD" id="cd00364">
    <property type="entry name" value="Ribosomal_uS17"/>
    <property type="match status" value="1"/>
</dbReference>
<evidence type="ECO:0000256" key="4">
    <source>
        <dbReference type="SAM" id="MobiDB-lite"/>
    </source>
</evidence>
<dbReference type="PANTHER" id="PTHR10744:SF9">
    <property type="entry name" value="40S RIBOSOMAL PROTEIN S11-RELATED"/>
    <property type="match status" value="1"/>
</dbReference>
<evidence type="ECO:0000256" key="2">
    <source>
        <dbReference type="ARBA" id="ARBA00022980"/>
    </source>
</evidence>
<reference evidence="6 7" key="1">
    <citation type="journal article" date="2019" name="Nat. Plants">
        <title>Genome sequencing of Musa balbisiana reveals subgenome evolution and function divergence in polyploid bananas.</title>
        <authorList>
            <person name="Yao X."/>
        </authorList>
    </citation>
    <scope>NUCLEOTIDE SEQUENCE [LARGE SCALE GENOMIC DNA]</scope>
    <source>
        <strain evidence="7">cv. DH-PKW</strain>
        <tissue evidence="6">Leaves</tissue>
    </source>
</reference>
<feature type="domain" description="Small ribosomal subunit protein uS17 N-terminal" evidence="5">
    <location>
        <begin position="4"/>
        <end position="69"/>
    </location>
</feature>
<dbReference type="STRING" id="52838.A0A4S8IPZ3"/>